<dbReference type="AlphaFoldDB" id="A0A382TD48"/>
<keyword evidence="2" id="KW-0808">Transferase</keyword>
<proteinExistence type="predicted"/>
<name>A0A382TD48_9ZZZZ</name>
<evidence type="ECO:0000313" key="4">
    <source>
        <dbReference type="EMBL" id="SVD19976.1"/>
    </source>
</evidence>
<evidence type="ECO:0008006" key="5">
    <source>
        <dbReference type="Google" id="ProtNLM"/>
    </source>
</evidence>
<dbReference type="InterPro" id="IPR029063">
    <property type="entry name" value="SAM-dependent_MTases_sf"/>
</dbReference>
<dbReference type="Pfam" id="PF00145">
    <property type="entry name" value="DNA_methylase"/>
    <property type="match status" value="1"/>
</dbReference>
<sequence>VLRTRLPDPSLHGDITKLRSLPAVEVVAAGFPCQDLSLAGTRAGLAGTRSGLVGEVFRLIRRSKPEFLLFENVSHLLRLDRGAAIRSLLDTLEEHRYRWAYRLVD</sequence>
<dbReference type="GO" id="GO:0008168">
    <property type="term" value="F:methyltransferase activity"/>
    <property type="evidence" value="ECO:0007669"/>
    <property type="project" value="UniProtKB-KW"/>
</dbReference>
<gene>
    <name evidence="4" type="ORF">METZ01_LOCUS372830</name>
</gene>
<dbReference type="InterPro" id="IPR018117">
    <property type="entry name" value="C5_DNA_meth_AS"/>
</dbReference>
<evidence type="ECO:0000256" key="1">
    <source>
        <dbReference type="ARBA" id="ARBA00022603"/>
    </source>
</evidence>
<reference evidence="4" key="1">
    <citation type="submission" date="2018-05" db="EMBL/GenBank/DDBJ databases">
        <authorList>
            <person name="Lanie J.A."/>
            <person name="Ng W.-L."/>
            <person name="Kazmierczak K.M."/>
            <person name="Andrzejewski T.M."/>
            <person name="Davidsen T.M."/>
            <person name="Wayne K.J."/>
            <person name="Tettelin H."/>
            <person name="Glass J.I."/>
            <person name="Rusch D."/>
            <person name="Podicherti R."/>
            <person name="Tsui H.-C.T."/>
            <person name="Winkler M.E."/>
        </authorList>
    </citation>
    <scope>NUCLEOTIDE SEQUENCE</scope>
</reference>
<evidence type="ECO:0000256" key="3">
    <source>
        <dbReference type="ARBA" id="ARBA00022691"/>
    </source>
</evidence>
<evidence type="ECO:0000256" key="2">
    <source>
        <dbReference type="ARBA" id="ARBA00022679"/>
    </source>
</evidence>
<dbReference type="SUPFAM" id="SSF53335">
    <property type="entry name" value="S-adenosyl-L-methionine-dependent methyltransferases"/>
    <property type="match status" value="1"/>
</dbReference>
<dbReference type="PROSITE" id="PS00094">
    <property type="entry name" value="C5_MTASE_1"/>
    <property type="match status" value="1"/>
</dbReference>
<dbReference type="Gene3D" id="3.40.50.150">
    <property type="entry name" value="Vaccinia Virus protein VP39"/>
    <property type="match status" value="1"/>
</dbReference>
<dbReference type="EMBL" id="UINC01135681">
    <property type="protein sequence ID" value="SVD19976.1"/>
    <property type="molecule type" value="Genomic_DNA"/>
</dbReference>
<protein>
    <recommendedName>
        <fullName evidence="5">DNA (cytosine-5-)-methyltransferase</fullName>
    </recommendedName>
</protein>
<dbReference type="GO" id="GO:0032259">
    <property type="term" value="P:methylation"/>
    <property type="evidence" value="ECO:0007669"/>
    <property type="project" value="UniProtKB-KW"/>
</dbReference>
<accession>A0A382TD48</accession>
<keyword evidence="1" id="KW-0489">Methyltransferase</keyword>
<dbReference type="InterPro" id="IPR001525">
    <property type="entry name" value="C5_MeTfrase"/>
</dbReference>
<feature type="non-terminal residue" evidence="4">
    <location>
        <position position="1"/>
    </location>
</feature>
<feature type="non-terminal residue" evidence="4">
    <location>
        <position position="105"/>
    </location>
</feature>
<dbReference type="PROSITE" id="PS51679">
    <property type="entry name" value="SAM_MT_C5"/>
    <property type="match status" value="1"/>
</dbReference>
<keyword evidence="3" id="KW-0949">S-adenosyl-L-methionine</keyword>
<organism evidence="4">
    <name type="scientific">marine metagenome</name>
    <dbReference type="NCBI Taxonomy" id="408172"/>
    <lineage>
        <taxon>unclassified sequences</taxon>
        <taxon>metagenomes</taxon>
        <taxon>ecological metagenomes</taxon>
    </lineage>
</organism>